<accession>A0A5N5SJ46</accession>
<comment type="caution">
    <text evidence="9">The sequence shown here is derived from an EMBL/GenBank/DDBJ whole genome shotgun (WGS) entry which is preliminary data.</text>
</comment>
<evidence type="ECO:0000256" key="3">
    <source>
        <dbReference type="ARBA" id="ARBA00022692"/>
    </source>
</evidence>
<comment type="subcellular location">
    <subcellularLocation>
        <location evidence="1">Membrane</location>
        <topology evidence="1">Multi-pass membrane protein</topology>
    </subcellularLocation>
</comment>
<dbReference type="EMBL" id="SEYY01024840">
    <property type="protein sequence ID" value="KAB7493852.1"/>
    <property type="molecule type" value="Genomic_DNA"/>
</dbReference>
<dbReference type="Proteomes" id="UP000326759">
    <property type="component" value="Unassembled WGS sequence"/>
</dbReference>
<evidence type="ECO:0000256" key="4">
    <source>
        <dbReference type="ARBA" id="ARBA00022989"/>
    </source>
</evidence>
<evidence type="ECO:0000256" key="6">
    <source>
        <dbReference type="ARBA" id="ARBA00023180"/>
    </source>
</evidence>
<protein>
    <submittedName>
        <fullName evidence="9">Patched domain-containing protein 3</fullName>
    </submittedName>
</protein>
<evidence type="ECO:0000256" key="1">
    <source>
        <dbReference type="ARBA" id="ARBA00004141"/>
    </source>
</evidence>
<dbReference type="GO" id="GO:0030659">
    <property type="term" value="C:cytoplasmic vesicle membrane"/>
    <property type="evidence" value="ECO:0007669"/>
    <property type="project" value="TreeGrafter"/>
</dbReference>
<keyword evidence="6" id="KW-0325">Glycoprotein</keyword>
<dbReference type="InterPro" id="IPR003392">
    <property type="entry name" value="PTHD_SSD"/>
</dbReference>
<evidence type="ECO:0000259" key="8">
    <source>
        <dbReference type="PROSITE" id="PS50156"/>
    </source>
</evidence>
<evidence type="ECO:0000313" key="10">
    <source>
        <dbReference type="Proteomes" id="UP000326759"/>
    </source>
</evidence>
<dbReference type="PANTHER" id="PTHR10796">
    <property type="entry name" value="PATCHED-RELATED"/>
    <property type="match status" value="1"/>
</dbReference>
<dbReference type="InterPro" id="IPR000731">
    <property type="entry name" value="SSD"/>
</dbReference>
<keyword evidence="4 7" id="KW-1133">Transmembrane helix</keyword>
<organism evidence="9 10">
    <name type="scientific">Armadillidium nasatum</name>
    <dbReference type="NCBI Taxonomy" id="96803"/>
    <lineage>
        <taxon>Eukaryota</taxon>
        <taxon>Metazoa</taxon>
        <taxon>Ecdysozoa</taxon>
        <taxon>Arthropoda</taxon>
        <taxon>Crustacea</taxon>
        <taxon>Multicrustacea</taxon>
        <taxon>Malacostraca</taxon>
        <taxon>Eumalacostraca</taxon>
        <taxon>Peracarida</taxon>
        <taxon>Isopoda</taxon>
        <taxon>Oniscidea</taxon>
        <taxon>Crinocheta</taxon>
        <taxon>Armadillidiidae</taxon>
        <taxon>Armadillidium</taxon>
    </lineage>
</organism>
<dbReference type="InterPro" id="IPR051697">
    <property type="entry name" value="Patched_domain-protein"/>
</dbReference>
<keyword evidence="3 7" id="KW-0812">Transmembrane</keyword>
<feature type="transmembrane region" description="Helical" evidence="7">
    <location>
        <begin position="71"/>
        <end position="91"/>
    </location>
</feature>
<keyword evidence="10" id="KW-1185">Reference proteome</keyword>
<evidence type="ECO:0000313" key="9">
    <source>
        <dbReference type="EMBL" id="KAB7493852.1"/>
    </source>
</evidence>
<dbReference type="Pfam" id="PF02460">
    <property type="entry name" value="Patched"/>
    <property type="match status" value="1"/>
</dbReference>
<dbReference type="PROSITE" id="PS50156">
    <property type="entry name" value="SSD"/>
    <property type="match status" value="1"/>
</dbReference>
<feature type="transmembrane region" description="Helical" evidence="7">
    <location>
        <begin position="37"/>
        <end position="65"/>
    </location>
</feature>
<feature type="non-terminal residue" evidence="9">
    <location>
        <position position="148"/>
    </location>
</feature>
<reference evidence="9 10" key="1">
    <citation type="journal article" date="2019" name="PLoS Biol.">
        <title>Sex chromosomes control vertical transmission of feminizing Wolbachia symbionts in an isopod.</title>
        <authorList>
            <person name="Becking T."/>
            <person name="Chebbi M.A."/>
            <person name="Giraud I."/>
            <person name="Moumen B."/>
            <person name="Laverre T."/>
            <person name="Caubet Y."/>
            <person name="Peccoud J."/>
            <person name="Gilbert C."/>
            <person name="Cordaux R."/>
        </authorList>
    </citation>
    <scope>NUCLEOTIDE SEQUENCE [LARGE SCALE GENOMIC DNA]</scope>
    <source>
        <strain evidence="9">ANa2</strain>
        <tissue evidence="9">Whole body excluding digestive tract and cuticle</tissue>
    </source>
</reference>
<dbReference type="SUPFAM" id="SSF82866">
    <property type="entry name" value="Multidrug efflux transporter AcrB transmembrane domain"/>
    <property type="match status" value="1"/>
</dbReference>
<dbReference type="AlphaFoldDB" id="A0A5N5SJ46"/>
<dbReference type="Gene3D" id="1.20.1640.10">
    <property type="entry name" value="Multidrug efflux transporter AcrB transmembrane domain"/>
    <property type="match status" value="1"/>
</dbReference>
<feature type="domain" description="SSD" evidence="8">
    <location>
        <begin position="17"/>
        <end position="144"/>
    </location>
</feature>
<keyword evidence="5 7" id="KW-0472">Membrane</keyword>
<evidence type="ECO:0000256" key="2">
    <source>
        <dbReference type="ARBA" id="ARBA00005585"/>
    </source>
</evidence>
<dbReference type="GO" id="GO:0005886">
    <property type="term" value="C:plasma membrane"/>
    <property type="evidence" value="ECO:0007669"/>
    <property type="project" value="TreeGrafter"/>
</dbReference>
<evidence type="ECO:0000256" key="5">
    <source>
        <dbReference type="ARBA" id="ARBA00023136"/>
    </source>
</evidence>
<evidence type="ECO:0000256" key="7">
    <source>
        <dbReference type="SAM" id="Phobius"/>
    </source>
</evidence>
<dbReference type="PANTHER" id="PTHR10796:SF92">
    <property type="entry name" value="PATCHED-RELATED, ISOFORM A"/>
    <property type="match status" value="1"/>
</dbReference>
<proteinExistence type="inferred from homology"/>
<comment type="similarity">
    <text evidence="2">Belongs to the patched family.</text>
</comment>
<gene>
    <name evidence="9" type="primary">Ptchd3_3</name>
    <name evidence="9" type="ORF">Anas_11125</name>
</gene>
<name>A0A5N5SJ46_9CRUS</name>
<feature type="transmembrane region" description="Helical" evidence="7">
    <location>
        <begin position="12"/>
        <end position="30"/>
    </location>
</feature>
<dbReference type="OrthoDB" id="6505774at2759"/>
<sequence length="148" mass="16088">MLNNTEAVKPYSAITGVLIVIFSMVSVMSADWVRGKIYLGIIGVVCAGMATATAFGTLMYIGIPFISINKIIPFLMIGIGIDDMFVVLASWRRTKIQDPITKRLSETYSDAGVSITITSLTNMLSFSVGITTPILGVQIFCIYTGRYN</sequence>